<dbReference type="AlphaFoldDB" id="A0A1L3MIJ6"/>
<evidence type="ECO:0000256" key="3">
    <source>
        <dbReference type="ARBA" id="ARBA00022989"/>
    </source>
</evidence>
<keyword evidence="3 5" id="KW-1133">Transmembrane helix</keyword>
<comment type="subcellular location">
    <subcellularLocation>
        <location evidence="1">Membrane</location>
        <topology evidence="1">Multi-pass membrane protein</topology>
    </subcellularLocation>
</comment>
<protein>
    <submittedName>
        <fullName evidence="6">Cobalt ABC transporter</fullName>
    </submittedName>
    <submittedName>
        <fullName evidence="7">Energy-coupling factor transporter transmembrane protein EcfT</fullName>
    </submittedName>
</protein>
<reference evidence="7 9" key="2">
    <citation type="submission" date="2020-10" db="EMBL/GenBank/DDBJ databases">
        <title>Janibacter indicus TT2 genome sequence.</title>
        <authorList>
            <person name="Lee K."/>
            <person name="Ganzorig M."/>
        </authorList>
    </citation>
    <scope>NUCLEOTIDE SEQUENCE [LARGE SCALE GENOMIC DNA]</scope>
    <source>
        <strain evidence="7 9">TT2</strain>
    </source>
</reference>
<dbReference type="GO" id="GO:0005886">
    <property type="term" value="C:plasma membrane"/>
    <property type="evidence" value="ECO:0007669"/>
    <property type="project" value="UniProtKB-ARBA"/>
</dbReference>
<evidence type="ECO:0000313" key="7">
    <source>
        <dbReference type="EMBL" id="QOK21915.1"/>
    </source>
</evidence>
<name>A0A1L3MIJ6_9MICO</name>
<evidence type="ECO:0000313" key="9">
    <source>
        <dbReference type="Proteomes" id="UP000593998"/>
    </source>
</evidence>
<feature type="transmembrane region" description="Helical" evidence="5">
    <location>
        <begin position="36"/>
        <end position="53"/>
    </location>
</feature>
<keyword evidence="8" id="KW-1185">Reference proteome</keyword>
<feature type="transmembrane region" description="Helical" evidence="5">
    <location>
        <begin position="65"/>
        <end position="82"/>
    </location>
</feature>
<dbReference type="Proteomes" id="UP000182938">
    <property type="component" value="Chromosome"/>
</dbReference>
<dbReference type="PANTHER" id="PTHR33514:SF13">
    <property type="entry name" value="PROTEIN ABCI12, CHLOROPLASTIC"/>
    <property type="match status" value="1"/>
</dbReference>
<sequence length="198" mass="21078">MIGLYREGDSVLHRLPAGAKLLALLLVGVASPFVRSPLVTVCALLGVLAGYALARMQVRVLLQMLRPLLLVMVPLAVFQTVVAGWQRAVVIVGVLVALVLLANLVTLTTRTTDLIDVVVRVCGPLRRVGVNPERVGLMLQLAIRAVPQVIDLGRRVREAQHARGLAASPRAFAVPLIVGALRRADAMGDALAARGLDD</sequence>
<accession>A0A1L3MIJ6</accession>
<evidence type="ECO:0000313" key="8">
    <source>
        <dbReference type="Proteomes" id="UP000182938"/>
    </source>
</evidence>
<evidence type="ECO:0000256" key="4">
    <source>
        <dbReference type="ARBA" id="ARBA00023136"/>
    </source>
</evidence>
<gene>
    <name evidence="6" type="ORF">ASJ30_10985</name>
    <name evidence="7" type="ORF">IGS73_12430</name>
</gene>
<evidence type="ECO:0000313" key="6">
    <source>
        <dbReference type="EMBL" id="APH01984.1"/>
    </source>
</evidence>
<dbReference type="Proteomes" id="UP000593998">
    <property type="component" value="Chromosome"/>
</dbReference>
<dbReference type="PANTHER" id="PTHR33514">
    <property type="entry name" value="PROTEIN ABCI12, CHLOROPLASTIC"/>
    <property type="match status" value="1"/>
</dbReference>
<dbReference type="EMBL" id="CP062789">
    <property type="protein sequence ID" value="QOK21915.1"/>
    <property type="molecule type" value="Genomic_DNA"/>
</dbReference>
<evidence type="ECO:0000256" key="2">
    <source>
        <dbReference type="ARBA" id="ARBA00022692"/>
    </source>
</evidence>
<organism evidence="6 8">
    <name type="scientific">Janibacter indicus</name>
    <dbReference type="NCBI Taxonomy" id="857417"/>
    <lineage>
        <taxon>Bacteria</taxon>
        <taxon>Bacillati</taxon>
        <taxon>Actinomycetota</taxon>
        <taxon>Actinomycetes</taxon>
        <taxon>Micrococcales</taxon>
        <taxon>Intrasporangiaceae</taxon>
        <taxon>Janibacter</taxon>
    </lineage>
</organism>
<dbReference type="EMBL" id="CP013290">
    <property type="protein sequence ID" value="APH01984.1"/>
    <property type="molecule type" value="Genomic_DNA"/>
</dbReference>
<evidence type="ECO:0000256" key="5">
    <source>
        <dbReference type="SAM" id="Phobius"/>
    </source>
</evidence>
<dbReference type="InterPro" id="IPR003339">
    <property type="entry name" value="ABC/ECF_trnsptr_transmembrane"/>
</dbReference>
<dbReference type="Pfam" id="PF02361">
    <property type="entry name" value="CbiQ"/>
    <property type="match status" value="1"/>
</dbReference>
<proteinExistence type="predicted"/>
<keyword evidence="4 5" id="KW-0472">Membrane</keyword>
<feature type="transmembrane region" description="Helical" evidence="5">
    <location>
        <begin position="88"/>
        <end position="107"/>
    </location>
</feature>
<keyword evidence="2 5" id="KW-0812">Transmembrane</keyword>
<reference evidence="6 8" key="1">
    <citation type="submission" date="2015-11" db="EMBL/GenBank/DDBJ databases">
        <authorList>
            <person name="Zhang Y."/>
            <person name="Guo Z."/>
        </authorList>
    </citation>
    <scope>NUCLEOTIDE SEQUENCE [LARGE SCALE GENOMIC DNA]</scope>
    <source>
        <strain evidence="6 8">YFY001</strain>
    </source>
</reference>
<dbReference type="RefSeq" id="WP_072625137.1">
    <property type="nucleotide sequence ID" value="NZ_CP013290.1"/>
</dbReference>
<dbReference type="KEGG" id="jte:ASJ30_10985"/>
<dbReference type="CDD" id="cd16914">
    <property type="entry name" value="EcfT"/>
    <property type="match status" value="1"/>
</dbReference>
<evidence type="ECO:0000256" key="1">
    <source>
        <dbReference type="ARBA" id="ARBA00004141"/>
    </source>
</evidence>